<evidence type="ECO:0000256" key="1">
    <source>
        <dbReference type="SAM" id="Phobius"/>
    </source>
</evidence>
<dbReference type="OrthoDB" id="114026at2"/>
<comment type="caution">
    <text evidence="2">The sequence shown here is derived from an EMBL/GenBank/DDBJ whole genome shotgun (WGS) entry which is preliminary data.</text>
</comment>
<sequence>MQHGSSIPRRHRTGRRVAVVIAAVAVVTIVAAVVVTHLSDTGVIAPALGGDTHAADESMRGRYPMTPSDVDFDGDGVDDYTDILAGARKDAEAAPAYDDGYYQGGYPPADRGACTDVVWRAFAEAGYDLKAMVDADVAAHPADYASAAPAPDPNIDFRRTGVLDVFLSKYAQTLTTDTSDKAAWQGGDIVVFETTRHIGVVSDQRDGDGLPFIIHNMGQRQRENDYLSFRKHMAVTGHYRFDASQVPQDILRPWNG</sequence>
<proteinExistence type="predicted"/>
<evidence type="ECO:0008006" key="4">
    <source>
        <dbReference type="Google" id="ProtNLM"/>
    </source>
</evidence>
<keyword evidence="1" id="KW-0812">Transmembrane</keyword>
<reference evidence="2 3" key="1">
    <citation type="submission" date="2014-03" db="EMBL/GenBank/DDBJ databases">
        <title>Genomics of Bifidobacteria.</title>
        <authorList>
            <person name="Ventura M."/>
            <person name="Milani C."/>
            <person name="Lugli G.A."/>
        </authorList>
    </citation>
    <scope>NUCLEOTIDE SEQUENCE [LARGE SCALE GENOMIC DNA]</scope>
    <source>
        <strain evidence="2 3">LMG 11586</strain>
    </source>
</reference>
<evidence type="ECO:0000313" key="3">
    <source>
        <dbReference type="Proteomes" id="UP000029046"/>
    </source>
</evidence>
<dbReference type="eggNOG" id="COG3738">
    <property type="taxonomic scope" value="Bacteria"/>
</dbReference>
<gene>
    <name evidence="2" type="ORF">BIGA_0222</name>
</gene>
<keyword evidence="1" id="KW-1133">Transmembrane helix</keyword>
<keyword evidence="1" id="KW-0472">Membrane</keyword>
<organism evidence="2 3">
    <name type="scientific">Bifidobacterium pullorum subsp. gallinarum</name>
    <dbReference type="NCBI Taxonomy" id="78344"/>
    <lineage>
        <taxon>Bacteria</taxon>
        <taxon>Bacillati</taxon>
        <taxon>Actinomycetota</taxon>
        <taxon>Actinomycetes</taxon>
        <taxon>Bifidobacteriales</taxon>
        <taxon>Bifidobacteriaceae</taxon>
        <taxon>Bifidobacterium</taxon>
    </lineage>
</organism>
<accession>A0A087ASF1</accession>
<dbReference type="Proteomes" id="UP000029046">
    <property type="component" value="Unassembled WGS sequence"/>
</dbReference>
<feature type="transmembrane region" description="Helical" evidence="1">
    <location>
        <begin position="17"/>
        <end position="38"/>
    </location>
</feature>
<dbReference type="InterPro" id="IPR009706">
    <property type="entry name" value="DUF1287"/>
</dbReference>
<dbReference type="Pfam" id="PF06940">
    <property type="entry name" value="DUF1287"/>
    <property type="match status" value="1"/>
</dbReference>
<dbReference type="AlphaFoldDB" id="A0A087ASF1"/>
<evidence type="ECO:0000313" key="2">
    <source>
        <dbReference type="EMBL" id="KFI61701.1"/>
    </source>
</evidence>
<name>A0A087ASF1_9BIFI</name>
<dbReference type="EMBL" id="JGYX01000001">
    <property type="protein sequence ID" value="KFI61701.1"/>
    <property type="molecule type" value="Genomic_DNA"/>
</dbReference>
<protein>
    <recommendedName>
        <fullName evidence="4">DUF1287 domain-containing protein</fullName>
    </recommendedName>
</protein>
<keyword evidence="3" id="KW-1185">Reference proteome</keyword>